<dbReference type="EMBL" id="JAVDXQ010000004">
    <property type="protein sequence ID" value="MDR7297431.1"/>
    <property type="molecule type" value="Genomic_DNA"/>
</dbReference>
<reference evidence="1 2" key="1">
    <citation type="submission" date="2023-07" db="EMBL/GenBank/DDBJ databases">
        <title>Sorghum-associated microbial communities from plants grown in Nebraska, USA.</title>
        <authorList>
            <person name="Schachtman D."/>
        </authorList>
    </citation>
    <scope>NUCLEOTIDE SEQUENCE [LARGE SCALE GENOMIC DNA]</scope>
    <source>
        <strain evidence="1 2">BE310</strain>
    </source>
</reference>
<dbReference type="NCBIfam" id="TIGR02532">
    <property type="entry name" value="IV_pilin_GFxxxE"/>
    <property type="match status" value="1"/>
</dbReference>
<name>A0ABU1Z9Y4_9BURK</name>
<keyword evidence="2" id="KW-1185">Reference proteome</keyword>
<protein>
    <submittedName>
        <fullName evidence="1">Type IV pilus assembly protein PilV</fullName>
    </submittedName>
</protein>
<gene>
    <name evidence="1" type="ORF">J2X16_002780</name>
</gene>
<dbReference type="RefSeq" id="WP_056877150.1">
    <property type="nucleotide sequence ID" value="NZ_JAVDXQ010000004.1"/>
</dbReference>
<sequence length="132" mass="13861">MKPPNASNRGFSLIEMMVGLLIISFGLLGLISMQFRAVQASVGTEDSQRAVLLANEMAAAMFNANTVNVGKDAVNAWASRVAEKSAQGVPNGVGVVTVVNASTARITVSWTPVNARGEANDTHKYSTDVVIP</sequence>
<comment type="caution">
    <text evidence="1">The sequence shown here is derived from an EMBL/GenBank/DDBJ whole genome shotgun (WGS) entry which is preliminary data.</text>
</comment>
<proteinExistence type="predicted"/>
<evidence type="ECO:0000313" key="1">
    <source>
        <dbReference type="EMBL" id="MDR7297431.1"/>
    </source>
</evidence>
<dbReference type="Proteomes" id="UP001180536">
    <property type="component" value="Unassembled WGS sequence"/>
</dbReference>
<accession>A0ABU1Z9Y4</accession>
<dbReference type="PROSITE" id="PS00409">
    <property type="entry name" value="PROKAR_NTER_METHYL"/>
    <property type="match status" value="1"/>
</dbReference>
<evidence type="ECO:0000313" key="2">
    <source>
        <dbReference type="Proteomes" id="UP001180536"/>
    </source>
</evidence>
<dbReference type="Pfam" id="PF07963">
    <property type="entry name" value="N_methyl"/>
    <property type="match status" value="1"/>
</dbReference>
<dbReference type="InterPro" id="IPR012902">
    <property type="entry name" value="N_methyl_site"/>
</dbReference>
<organism evidence="1 2">
    <name type="scientific">Pelomonas aquatica</name>
    <dbReference type="NCBI Taxonomy" id="431058"/>
    <lineage>
        <taxon>Bacteria</taxon>
        <taxon>Pseudomonadati</taxon>
        <taxon>Pseudomonadota</taxon>
        <taxon>Betaproteobacteria</taxon>
        <taxon>Burkholderiales</taxon>
        <taxon>Sphaerotilaceae</taxon>
        <taxon>Roseateles</taxon>
    </lineage>
</organism>